<keyword evidence="5" id="KW-1185">Reference proteome</keyword>
<evidence type="ECO:0000313" key="5">
    <source>
        <dbReference type="Proteomes" id="UP000582974"/>
    </source>
</evidence>
<proteinExistence type="predicted"/>
<organism evidence="4 5">
    <name type="scientific">Haloechinothrix aidingensis</name>
    <dbReference type="NCBI Taxonomy" id="2752311"/>
    <lineage>
        <taxon>Bacteria</taxon>
        <taxon>Bacillati</taxon>
        <taxon>Actinomycetota</taxon>
        <taxon>Actinomycetes</taxon>
        <taxon>Pseudonocardiales</taxon>
        <taxon>Pseudonocardiaceae</taxon>
        <taxon>Haloechinothrix</taxon>
    </lineage>
</organism>
<dbReference type="InterPro" id="IPR050493">
    <property type="entry name" value="FAD-dep_Monooxygenase_BioMet"/>
</dbReference>
<feature type="domain" description="FAD-binding" evidence="3">
    <location>
        <begin position="2"/>
        <end position="340"/>
    </location>
</feature>
<dbReference type="AlphaFoldDB" id="A0A838ADF2"/>
<dbReference type="PANTHER" id="PTHR13789">
    <property type="entry name" value="MONOOXYGENASE"/>
    <property type="match status" value="1"/>
</dbReference>
<dbReference type="GO" id="GO:0004497">
    <property type="term" value="F:monooxygenase activity"/>
    <property type="evidence" value="ECO:0007669"/>
    <property type="project" value="UniProtKB-KW"/>
</dbReference>
<keyword evidence="2 4" id="KW-0503">Monooxygenase</keyword>
<dbReference type="InterPro" id="IPR002938">
    <property type="entry name" value="FAD-bd"/>
</dbReference>
<reference evidence="4 5" key="1">
    <citation type="submission" date="2020-07" db="EMBL/GenBank/DDBJ databases">
        <title>Genome of Haloechinothrix sp.</title>
        <authorList>
            <person name="Tang S.-K."/>
            <person name="Yang L."/>
            <person name="Zhu W.-Y."/>
        </authorList>
    </citation>
    <scope>NUCLEOTIDE SEQUENCE [LARGE SCALE GENOMIC DNA]</scope>
    <source>
        <strain evidence="4 5">YIM 98757</strain>
    </source>
</reference>
<dbReference type="PRINTS" id="PR00420">
    <property type="entry name" value="RNGMNOXGNASE"/>
</dbReference>
<gene>
    <name evidence="4" type="ORF">H0B56_17050</name>
</gene>
<keyword evidence="1" id="KW-0560">Oxidoreductase</keyword>
<dbReference type="SUPFAM" id="SSF51905">
    <property type="entry name" value="FAD/NAD(P)-binding domain"/>
    <property type="match status" value="1"/>
</dbReference>
<dbReference type="EMBL" id="JACCKD010000006">
    <property type="protein sequence ID" value="MBA0127260.1"/>
    <property type="molecule type" value="Genomic_DNA"/>
</dbReference>
<comment type="caution">
    <text evidence="4">The sequence shown here is derived from an EMBL/GenBank/DDBJ whole genome shotgun (WGS) entry which is preliminary data.</text>
</comment>
<dbReference type="Pfam" id="PF01494">
    <property type="entry name" value="FAD_binding_3"/>
    <property type="match status" value="1"/>
</dbReference>
<evidence type="ECO:0000256" key="2">
    <source>
        <dbReference type="ARBA" id="ARBA00023033"/>
    </source>
</evidence>
<name>A0A838ADF2_9PSEU</name>
<dbReference type="PANTHER" id="PTHR13789:SF309">
    <property type="entry name" value="PUTATIVE (AFU_ORTHOLOGUE AFUA_6G14510)-RELATED"/>
    <property type="match status" value="1"/>
</dbReference>
<accession>A0A838ADF2</accession>
<dbReference type="RefSeq" id="WP_180894080.1">
    <property type="nucleotide sequence ID" value="NZ_JACCKD010000006.1"/>
</dbReference>
<evidence type="ECO:0000256" key="1">
    <source>
        <dbReference type="ARBA" id="ARBA00023002"/>
    </source>
</evidence>
<dbReference type="Proteomes" id="UP000582974">
    <property type="component" value="Unassembled WGS sequence"/>
</dbReference>
<sequence>MTHAVIIGGGVAGPAAAMALQQAGIEATVHEAYPTGADDVGAFLNLMANGIDALAAIGADQLVIDHSLPAERVEFLAGSGRPLGAVPITGTARTLTRAALYRLLHDEATPRGITIHHGKRLIGLSHSGDTHVTARFADNTDTQTDLLIGADGVHSTTRGLIDPAAPAPRYLDMITVCGYTHHSPETTPVGTYRMAYGRRAFAGYTTDPDGTTWWFVTIPSRERSRTELAATTSQQWKRHLLELLARDHTPLASIVAACDSTIIGTGAYDIPHLPTWHHHHAIVLGDAAHAASPSAGHGASLALEDAVILAQCLRDLPAIPEALATFEHLRRSRAEQLVATSAKMTGRAIPGPLTRRVRDALLPLLLRGGPRNTSAWLTSHHIDWHIPVTDTTSSATTTE</sequence>
<dbReference type="GO" id="GO:0071949">
    <property type="term" value="F:FAD binding"/>
    <property type="evidence" value="ECO:0007669"/>
    <property type="project" value="InterPro"/>
</dbReference>
<dbReference type="InterPro" id="IPR036188">
    <property type="entry name" value="FAD/NAD-bd_sf"/>
</dbReference>
<dbReference type="Gene3D" id="3.50.50.60">
    <property type="entry name" value="FAD/NAD(P)-binding domain"/>
    <property type="match status" value="1"/>
</dbReference>
<evidence type="ECO:0000313" key="4">
    <source>
        <dbReference type="EMBL" id="MBA0127260.1"/>
    </source>
</evidence>
<evidence type="ECO:0000259" key="3">
    <source>
        <dbReference type="Pfam" id="PF01494"/>
    </source>
</evidence>
<protein>
    <submittedName>
        <fullName evidence="4">FAD-dependent monooxygenase</fullName>
    </submittedName>
</protein>